<evidence type="ECO:0000313" key="2">
    <source>
        <dbReference type="EMBL" id="MFC4025096.1"/>
    </source>
</evidence>
<dbReference type="EMBL" id="JBHSAO010000011">
    <property type="protein sequence ID" value="MFC4025096.1"/>
    <property type="molecule type" value="Genomic_DNA"/>
</dbReference>
<dbReference type="InterPro" id="IPR036866">
    <property type="entry name" value="RibonucZ/Hydroxyglut_hydro"/>
</dbReference>
<evidence type="ECO:0000259" key="1">
    <source>
        <dbReference type="Pfam" id="PF12706"/>
    </source>
</evidence>
<comment type="caution">
    <text evidence="2">The sequence shown here is derived from an EMBL/GenBank/DDBJ whole genome shotgun (WGS) entry which is preliminary data.</text>
</comment>
<dbReference type="Gene3D" id="3.60.15.10">
    <property type="entry name" value="Ribonuclease Z/Hydroxyacylglutathione hydrolase-like"/>
    <property type="match status" value="1"/>
</dbReference>
<dbReference type="Proteomes" id="UP001595772">
    <property type="component" value="Unassembled WGS sequence"/>
</dbReference>
<organism evidence="2 3">
    <name type="scientific">Oceanobacillus longus</name>
    <dbReference type="NCBI Taxonomy" id="930120"/>
    <lineage>
        <taxon>Bacteria</taxon>
        <taxon>Bacillati</taxon>
        <taxon>Bacillota</taxon>
        <taxon>Bacilli</taxon>
        <taxon>Bacillales</taxon>
        <taxon>Bacillaceae</taxon>
        <taxon>Oceanobacillus</taxon>
    </lineage>
</organism>
<accession>A0ABV8H496</accession>
<dbReference type="Pfam" id="PF12706">
    <property type="entry name" value="Lactamase_B_2"/>
    <property type="match status" value="1"/>
</dbReference>
<dbReference type="InterPro" id="IPR001279">
    <property type="entry name" value="Metallo-B-lactamas"/>
</dbReference>
<dbReference type="RefSeq" id="WP_379497589.1">
    <property type="nucleotide sequence ID" value="NZ_JBHSAO010000011.1"/>
</dbReference>
<feature type="domain" description="Metallo-beta-lactamase" evidence="1">
    <location>
        <begin position="66"/>
        <end position="212"/>
    </location>
</feature>
<dbReference type="PANTHER" id="PTHR42663:SF6">
    <property type="entry name" value="HYDROLASE C777.06C-RELATED"/>
    <property type="match status" value="1"/>
</dbReference>
<protein>
    <submittedName>
        <fullName evidence="2">MBL fold metallo-hydrolase</fullName>
    </submittedName>
</protein>
<sequence>MEIQLLGTSAAEGFPGIFCNCDTCQDARKLGGKDIRTRTSALIDGNIKIDFPPDSFLHVLRDGKPITNFEHLIITHTHHDHFYLDDLRMRTPGFATDFGNPLTIYGNQTVVNRCKEKFSSLKAYFNIVLLHAFETYEIDGSKVTPLPADHKPDEESFIYFIEKDNRACLYGHDTGMFPEETFHWLSEQKIDVAILDCTNGLIDEKANHMNIAAIKEINSLFMEKGVFHKDSQIIATHFSHNTGLLHKDLKALLEPNGIGVAYDGMVLTV</sequence>
<keyword evidence="3" id="KW-1185">Reference proteome</keyword>
<reference evidence="3" key="1">
    <citation type="journal article" date="2019" name="Int. J. Syst. Evol. Microbiol.">
        <title>The Global Catalogue of Microorganisms (GCM) 10K type strain sequencing project: providing services to taxonomists for standard genome sequencing and annotation.</title>
        <authorList>
            <consortium name="The Broad Institute Genomics Platform"/>
            <consortium name="The Broad Institute Genome Sequencing Center for Infectious Disease"/>
            <person name="Wu L."/>
            <person name="Ma J."/>
        </authorList>
    </citation>
    <scope>NUCLEOTIDE SEQUENCE [LARGE SCALE GENOMIC DNA]</scope>
    <source>
        <strain evidence="3">IBRC-M 10703</strain>
    </source>
</reference>
<gene>
    <name evidence="2" type="ORF">ACFOUV_14975</name>
</gene>
<dbReference type="SUPFAM" id="SSF56281">
    <property type="entry name" value="Metallo-hydrolase/oxidoreductase"/>
    <property type="match status" value="1"/>
</dbReference>
<name>A0ABV8H496_9BACI</name>
<dbReference type="PANTHER" id="PTHR42663">
    <property type="entry name" value="HYDROLASE C777.06C-RELATED-RELATED"/>
    <property type="match status" value="1"/>
</dbReference>
<proteinExistence type="predicted"/>
<evidence type="ECO:0000313" key="3">
    <source>
        <dbReference type="Proteomes" id="UP001595772"/>
    </source>
</evidence>